<proteinExistence type="predicted"/>
<name>A0A066RTI7_9GAMM</name>
<organism evidence="2 3">
    <name type="scientific">Photobacterium galatheae</name>
    <dbReference type="NCBI Taxonomy" id="1654360"/>
    <lineage>
        <taxon>Bacteria</taxon>
        <taxon>Pseudomonadati</taxon>
        <taxon>Pseudomonadota</taxon>
        <taxon>Gammaproteobacteria</taxon>
        <taxon>Vibrionales</taxon>
        <taxon>Vibrionaceae</taxon>
        <taxon>Photobacterium</taxon>
    </lineage>
</organism>
<keyword evidence="1" id="KW-0472">Membrane</keyword>
<evidence type="ECO:0008006" key="4">
    <source>
        <dbReference type="Google" id="ProtNLM"/>
    </source>
</evidence>
<dbReference type="AlphaFoldDB" id="A0A066RTI7"/>
<dbReference type="RefSeq" id="WP_036754053.1">
    <property type="nucleotide sequence ID" value="NZ_JAGSGC010000004.1"/>
</dbReference>
<dbReference type="Proteomes" id="UP000027192">
    <property type="component" value="Unassembled WGS sequence"/>
</dbReference>
<comment type="caution">
    <text evidence="2">The sequence shown here is derived from an EMBL/GenBank/DDBJ whole genome shotgun (WGS) entry which is preliminary data.</text>
</comment>
<sequence length="216" mass="24268">MNAMKGFLKPTSYFRHLVQQDGKAQVDNLLKKVIFIVSFFSILAYLSVSNFGEKIGLANSGLYATKAATDAALWALCTFFIHGLIAAVVGKLFRVDERVSGIVTCFFWSHFYGWITGISAFVISYTSVYLLSDDVELSLLISFVPFVLIKIWYLIKGAEISMQTSKLESTAIVFLSLVLVITLKWCLNEATNQLFENKLIESHEMKQKSALDLYSQ</sequence>
<dbReference type="EMBL" id="JMIB01000027">
    <property type="protein sequence ID" value="KDM91022.1"/>
    <property type="molecule type" value="Genomic_DNA"/>
</dbReference>
<gene>
    <name evidence="2" type="ORF">EA58_14835</name>
</gene>
<feature type="transmembrane region" description="Helical" evidence="1">
    <location>
        <begin position="137"/>
        <end position="155"/>
    </location>
</feature>
<feature type="transmembrane region" description="Helical" evidence="1">
    <location>
        <begin position="111"/>
        <end position="131"/>
    </location>
</feature>
<protein>
    <recommendedName>
        <fullName evidence="4">Yip1 domain-containing protein</fullName>
    </recommendedName>
</protein>
<evidence type="ECO:0000313" key="2">
    <source>
        <dbReference type="EMBL" id="KDM91022.1"/>
    </source>
</evidence>
<reference evidence="2 3" key="1">
    <citation type="submission" date="2014-04" db="EMBL/GenBank/DDBJ databases">
        <title>Draft genome sequence of Photobacterium halotolerans S2753: a solonamide, ngercheumicin and holomycin producer.</title>
        <authorList>
            <person name="Machado H.R."/>
            <person name="Gram L."/>
        </authorList>
    </citation>
    <scope>NUCLEOTIDE SEQUENCE [LARGE SCALE GENOMIC DNA]</scope>
    <source>
        <strain evidence="2 3">S2753</strain>
    </source>
</reference>
<keyword evidence="1" id="KW-1133">Transmembrane helix</keyword>
<feature type="transmembrane region" description="Helical" evidence="1">
    <location>
        <begin position="71"/>
        <end position="90"/>
    </location>
</feature>
<keyword evidence="3" id="KW-1185">Reference proteome</keyword>
<feature type="transmembrane region" description="Helical" evidence="1">
    <location>
        <begin position="33"/>
        <end position="51"/>
    </location>
</feature>
<accession>A0A066RTI7</accession>
<evidence type="ECO:0000256" key="1">
    <source>
        <dbReference type="SAM" id="Phobius"/>
    </source>
</evidence>
<keyword evidence="1" id="KW-0812">Transmembrane</keyword>
<evidence type="ECO:0000313" key="3">
    <source>
        <dbReference type="Proteomes" id="UP000027192"/>
    </source>
</evidence>